<evidence type="ECO:0000256" key="3">
    <source>
        <dbReference type="ARBA" id="ARBA00022679"/>
    </source>
</evidence>
<evidence type="ECO:0000256" key="5">
    <source>
        <dbReference type="ARBA" id="ARBA00022777"/>
    </source>
</evidence>
<evidence type="ECO:0000256" key="6">
    <source>
        <dbReference type="ARBA" id="ARBA00022840"/>
    </source>
</evidence>
<evidence type="ECO:0000256" key="2">
    <source>
        <dbReference type="ARBA" id="ARBA00022527"/>
    </source>
</evidence>
<dbReference type="SMART" id="SM00220">
    <property type="entry name" value="S_TKc"/>
    <property type="match status" value="1"/>
</dbReference>
<comment type="caution">
    <text evidence="13">The sequence shown here is derived from an EMBL/GenBank/DDBJ whole genome shotgun (WGS) entry which is preliminary data.</text>
</comment>
<feature type="compositionally biased region" description="Low complexity" evidence="11">
    <location>
        <begin position="97"/>
        <end position="108"/>
    </location>
</feature>
<keyword evidence="6 9" id="KW-0067">ATP-binding</keyword>
<keyword evidence="14" id="KW-1185">Reference proteome</keyword>
<evidence type="ECO:0000256" key="10">
    <source>
        <dbReference type="RuleBase" id="RU000304"/>
    </source>
</evidence>
<protein>
    <recommendedName>
        <fullName evidence="1">non-specific serine/threonine protein kinase</fullName>
        <ecNumber evidence="1">2.7.11.1</ecNumber>
    </recommendedName>
</protein>
<evidence type="ECO:0000313" key="14">
    <source>
        <dbReference type="Proteomes" id="UP001408789"/>
    </source>
</evidence>
<dbReference type="Proteomes" id="UP001408789">
    <property type="component" value="Unassembled WGS sequence"/>
</dbReference>
<comment type="similarity">
    <text evidence="10">Belongs to the protein kinase superfamily.</text>
</comment>
<feature type="compositionally biased region" description="Polar residues" evidence="11">
    <location>
        <begin position="84"/>
        <end position="96"/>
    </location>
</feature>
<proteinExistence type="inferred from homology"/>
<dbReference type="EMBL" id="JBCNJP010000016">
    <property type="protein sequence ID" value="KAK9065827.1"/>
    <property type="molecule type" value="Genomic_DNA"/>
</dbReference>
<evidence type="ECO:0000256" key="1">
    <source>
        <dbReference type="ARBA" id="ARBA00012513"/>
    </source>
</evidence>
<keyword evidence="2 10" id="KW-0723">Serine/threonine-protein kinase</keyword>
<dbReference type="FunFam" id="1.10.510.10:FF:000300">
    <property type="entry name" value="Calmodulin-binding receptor-like cytoplasmic kinase 3"/>
    <property type="match status" value="1"/>
</dbReference>
<dbReference type="InterPro" id="IPR008271">
    <property type="entry name" value="Ser/Thr_kinase_AS"/>
</dbReference>
<gene>
    <name evidence="13" type="ORF">SSX86_015228</name>
</gene>
<keyword evidence="3" id="KW-0808">Transferase</keyword>
<accession>A0AAP0D3Z6</accession>
<dbReference type="SUPFAM" id="SSF56112">
    <property type="entry name" value="Protein kinase-like (PK-like)"/>
    <property type="match status" value="1"/>
</dbReference>
<feature type="compositionally biased region" description="Polar residues" evidence="11">
    <location>
        <begin position="1"/>
        <end position="10"/>
    </location>
</feature>
<evidence type="ECO:0000256" key="4">
    <source>
        <dbReference type="ARBA" id="ARBA00022741"/>
    </source>
</evidence>
<dbReference type="Gene3D" id="3.30.200.20">
    <property type="entry name" value="Phosphorylase Kinase, domain 1"/>
    <property type="match status" value="1"/>
</dbReference>
<dbReference type="PANTHER" id="PTHR46008:SF48">
    <property type="entry name" value="PROTEIN KINASE DOMAIN-CONTAINING PROTEIN"/>
    <property type="match status" value="1"/>
</dbReference>
<dbReference type="GO" id="GO:0005524">
    <property type="term" value="F:ATP binding"/>
    <property type="evidence" value="ECO:0007669"/>
    <property type="project" value="UniProtKB-UniRule"/>
</dbReference>
<dbReference type="InterPro" id="IPR017441">
    <property type="entry name" value="Protein_kinase_ATP_BS"/>
</dbReference>
<evidence type="ECO:0000259" key="12">
    <source>
        <dbReference type="PROSITE" id="PS50011"/>
    </source>
</evidence>
<dbReference type="PROSITE" id="PS00108">
    <property type="entry name" value="PROTEIN_KINASE_ST"/>
    <property type="match status" value="1"/>
</dbReference>
<feature type="binding site" evidence="9">
    <location>
        <position position="164"/>
    </location>
    <ligand>
        <name>ATP</name>
        <dbReference type="ChEBI" id="CHEBI:30616"/>
    </ligand>
</feature>
<dbReference type="PROSITE" id="PS50011">
    <property type="entry name" value="PROTEIN_KINASE_DOM"/>
    <property type="match status" value="1"/>
</dbReference>
<organism evidence="13 14">
    <name type="scientific">Deinandra increscens subsp. villosa</name>
    <dbReference type="NCBI Taxonomy" id="3103831"/>
    <lineage>
        <taxon>Eukaryota</taxon>
        <taxon>Viridiplantae</taxon>
        <taxon>Streptophyta</taxon>
        <taxon>Embryophyta</taxon>
        <taxon>Tracheophyta</taxon>
        <taxon>Spermatophyta</taxon>
        <taxon>Magnoliopsida</taxon>
        <taxon>eudicotyledons</taxon>
        <taxon>Gunneridae</taxon>
        <taxon>Pentapetalae</taxon>
        <taxon>asterids</taxon>
        <taxon>campanulids</taxon>
        <taxon>Asterales</taxon>
        <taxon>Asteraceae</taxon>
        <taxon>Asteroideae</taxon>
        <taxon>Heliantheae alliance</taxon>
        <taxon>Madieae</taxon>
        <taxon>Madiinae</taxon>
        <taxon>Deinandra</taxon>
    </lineage>
</organism>
<dbReference type="GO" id="GO:0004674">
    <property type="term" value="F:protein serine/threonine kinase activity"/>
    <property type="evidence" value="ECO:0007669"/>
    <property type="project" value="UniProtKB-KW"/>
</dbReference>
<keyword evidence="4 9" id="KW-0547">Nucleotide-binding</keyword>
<comment type="catalytic activity">
    <reaction evidence="7">
        <text>L-threonyl-[protein] + ATP = O-phospho-L-threonyl-[protein] + ADP + H(+)</text>
        <dbReference type="Rhea" id="RHEA:46608"/>
        <dbReference type="Rhea" id="RHEA-COMP:11060"/>
        <dbReference type="Rhea" id="RHEA-COMP:11605"/>
        <dbReference type="ChEBI" id="CHEBI:15378"/>
        <dbReference type="ChEBI" id="CHEBI:30013"/>
        <dbReference type="ChEBI" id="CHEBI:30616"/>
        <dbReference type="ChEBI" id="CHEBI:61977"/>
        <dbReference type="ChEBI" id="CHEBI:456216"/>
        <dbReference type="EC" id="2.7.11.1"/>
    </reaction>
</comment>
<dbReference type="EC" id="2.7.11.1" evidence="1"/>
<dbReference type="InterPro" id="IPR011009">
    <property type="entry name" value="Kinase-like_dom_sf"/>
</dbReference>
<feature type="region of interest" description="Disordered" evidence="11">
    <location>
        <begin position="72"/>
        <end position="109"/>
    </location>
</feature>
<evidence type="ECO:0000256" key="7">
    <source>
        <dbReference type="ARBA" id="ARBA00047899"/>
    </source>
</evidence>
<feature type="region of interest" description="Disordered" evidence="11">
    <location>
        <begin position="1"/>
        <end position="38"/>
    </location>
</feature>
<evidence type="ECO:0000256" key="9">
    <source>
        <dbReference type="PROSITE-ProRule" id="PRU10141"/>
    </source>
</evidence>
<dbReference type="InterPro" id="IPR000719">
    <property type="entry name" value="Prot_kinase_dom"/>
</dbReference>
<sequence length="455" mass="50891">MNQSRRTTPKSPVIRSGSGQVWNQSSSSASKSSSGSVYGLQHMNQQPVVKKQISFFGRLARVLTCSADIAANDEDRTPTPPIESFSNNSVGSNKNLSHSVSSTSSTSSKAYDGLQGTDELSFHDICKATGTFSAANMIGEGGFGTVYKGTLKNGSVIAIKRAKKNNYEKGIPVEFKNEILTLSKIEHLNLVRFYGFIEHDDERIILVEYISNGTLREHLDGKRGNGLEIGERLDIMIDVAHAVTYLHTYTDQPIIHRDIKSSNILINDKLRAKVADFGFARIKIEDADATHISTQVRGTAGYMDPEYITTYQLTDRSDVYSFGVLLIELVTGRYPIEPNKPNNEKLTIQWALQRLRRGEVVLAMDPKLRRNPPSMMVIEKVLRLARQCLAPTKKSRPPMQKCAEILWRIRKDYHEHVDVMAAANHSIQVPQVDARKNRLEYFGIEDSSGQRFQSA</sequence>
<comment type="catalytic activity">
    <reaction evidence="8">
        <text>L-seryl-[protein] + ATP = O-phospho-L-seryl-[protein] + ADP + H(+)</text>
        <dbReference type="Rhea" id="RHEA:17989"/>
        <dbReference type="Rhea" id="RHEA-COMP:9863"/>
        <dbReference type="Rhea" id="RHEA-COMP:11604"/>
        <dbReference type="ChEBI" id="CHEBI:15378"/>
        <dbReference type="ChEBI" id="CHEBI:29999"/>
        <dbReference type="ChEBI" id="CHEBI:30616"/>
        <dbReference type="ChEBI" id="CHEBI:83421"/>
        <dbReference type="ChEBI" id="CHEBI:456216"/>
        <dbReference type="EC" id="2.7.11.1"/>
    </reaction>
</comment>
<evidence type="ECO:0000313" key="13">
    <source>
        <dbReference type="EMBL" id="KAK9065827.1"/>
    </source>
</evidence>
<evidence type="ECO:0000256" key="11">
    <source>
        <dbReference type="SAM" id="MobiDB-lite"/>
    </source>
</evidence>
<reference evidence="13 14" key="1">
    <citation type="submission" date="2024-04" db="EMBL/GenBank/DDBJ databases">
        <title>The reference genome of an endangered Asteraceae, Deinandra increscens subsp. villosa, native to the Central Coast of California.</title>
        <authorList>
            <person name="Guilliams M."/>
            <person name="Hasenstab-Lehman K."/>
            <person name="Meyer R."/>
            <person name="Mcevoy S."/>
        </authorList>
    </citation>
    <scope>NUCLEOTIDE SEQUENCE [LARGE SCALE GENOMIC DNA]</scope>
    <source>
        <tissue evidence="13">Leaf</tissue>
    </source>
</reference>
<dbReference type="PROSITE" id="PS00107">
    <property type="entry name" value="PROTEIN_KINASE_ATP"/>
    <property type="match status" value="1"/>
</dbReference>
<dbReference type="AlphaFoldDB" id="A0AAP0D3Z6"/>
<feature type="domain" description="Protein kinase" evidence="12">
    <location>
        <begin position="132"/>
        <end position="417"/>
    </location>
</feature>
<dbReference type="Pfam" id="PF00069">
    <property type="entry name" value="Pkinase"/>
    <property type="match status" value="1"/>
</dbReference>
<keyword evidence="5" id="KW-0418">Kinase</keyword>
<name>A0AAP0D3Z6_9ASTR</name>
<dbReference type="PANTHER" id="PTHR46008">
    <property type="entry name" value="LEAF RUST 10 DISEASE-RESISTANCE LOCUS RECEPTOR-LIKE PROTEIN KINASE-LIKE 1.4"/>
    <property type="match status" value="1"/>
</dbReference>
<dbReference type="Gene3D" id="1.10.510.10">
    <property type="entry name" value="Transferase(Phosphotransferase) domain 1"/>
    <property type="match status" value="1"/>
</dbReference>
<feature type="compositionally biased region" description="Low complexity" evidence="11">
    <location>
        <begin position="16"/>
        <end position="36"/>
    </location>
</feature>
<evidence type="ECO:0000256" key="8">
    <source>
        <dbReference type="ARBA" id="ARBA00048679"/>
    </source>
</evidence>